<feature type="domain" description="N-acetyltransferase" evidence="1">
    <location>
        <begin position="1"/>
        <end position="59"/>
    </location>
</feature>
<dbReference type="PANTHER" id="PTHR42791:SF5">
    <property type="entry name" value="HYPOTHETICAL ACETYLTRANSFERASE (EUROFUNG)"/>
    <property type="match status" value="1"/>
</dbReference>
<dbReference type="PROSITE" id="PS51186">
    <property type="entry name" value="GNAT"/>
    <property type="match status" value="1"/>
</dbReference>
<proteinExistence type="predicted"/>
<dbReference type="Pfam" id="PF13673">
    <property type="entry name" value="Acetyltransf_10"/>
    <property type="match status" value="1"/>
</dbReference>
<dbReference type="Proteomes" id="UP000574276">
    <property type="component" value="Unassembled WGS sequence"/>
</dbReference>
<name>A0A839JXY5_9FIRM</name>
<dbReference type="RefSeq" id="WP_323163530.1">
    <property type="nucleotide sequence ID" value="NZ_JACEGA010000001.1"/>
</dbReference>
<dbReference type="PANTHER" id="PTHR42791">
    <property type="entry name" value="GNAT FAMILY ACETYLTRANSFERASE"/>
    <property type="match status" value="1"/>
</dbReference>
<evidence type="ECO:0000259" key="1">
    <source>
        <dbReference type="PROSITE" id="PS51186"/>
    </source>
</evidence>
<dbReference type="CDD" id="cd04301">
    <property type="entry name" value="NAT_SF"/>
    <property type="match status" value="1"/>
</dbReference>
<keyword evidence="2" id="KW-0808">Transferase</keyword>
<dbReference type="AlphaFoldDB" id="A0A839JXY5"/>
<dbReference type="GO" id="GO:0016747">
    <property type="term" value="F:acyltransferase activity, transferring groups other than amino-acyl groups"/>
    <property type="evidence" value="ECO:0007669"/>
    <property type="project" value="InterPro"/>
</dbReference>
<sequence length="59" mass="6976">MYTRPEHRRKGIAYQVLDRLVQEAKSRNIVKISLEASPMGRPLYEKYGFRPLPNEMILD</sequence>
<dbReference type="EMBL" id="JACEGA010000001">
    <property type="protein sequence ID" value="MBB2182088.1"/>
    <property type="molecule type" value="Genomic_DNA"/>
</dbReference>
<reference evidence="2 3" key="1">
    <citation type="submission" date="2020-07" db="EMBL/GenBank/DDBJ databases">
        <title>Characterization and genome sequencing of isolate MD1, a novel member within the family Lachnospiraceae.</title>
        <authorList>
            <person name="Rettenmaier R."/>
            <person name="Di Bello L."/>
            <person name="Zinser C."/>
            <person name="Scheitz K."/>
            <person name="Liebl W."/>
            <person name="Zverlov V."/>
        </authorList>
    </citation>
    <scope>NUCLEOTIDE SEQUENCE [LARGE SCALE GENOMIC DNA]</scope>
    <source>
        <strain evidence="2 3">MD1</strain>
    </source>
</reference>
<protein>
    <submittedName>
        <fullName evidence="2">GNAT family N-acetyltransferase</fullName>
    </submittedName>
</protein>
<dbReference type="InterPro" id="IPR000182">
    <property type="entry name" value="GNAT_dom"/>
</dbReference>
<dbReference type="SUPFAM" id="SSF55729">
    <property type="entry name" value="Acyl-CoA N-acyltransferases (Nat)"/>
    <property type="match status" value="1"/>
</dbReference>
<dbReference type="InterPro" id="IPR052523">
    <property type="entry name" value="Trichothecene_AcTrans"/>
</dbReference>
<evidence type="ECO:0000313" key="2">
    <source>
        <dbReference type="EMBL" id="MBB2182088.1"/>
    </source>
</evidence>
<accession>A0A839JXY5</accession>
<evidence type="ECO:0000313" key="3">
    <source>
        <dbReference type="Proteomes" id="UP000574276"/>
    </source>
</evidence>
<dbReference type="InterPro" id="IPR016181">
    <property type="entry name" value="Acyl_CoA_acyltransferase"/>
</dbReference>
<dbReference type="Gene3D" id="3.40.630.30">
    <property type="match status" value="1"/>
</dbReference>
<comment type="caution">
    <text evidence="2">The sequence shown here is derived from an EMBL/GenBank/DDBJ whole genome shotgun (WGS) entry which is preliminary data.</text>
</comment>
<organism evidence="2 3">
    <name type="scientific">Variimorphobacter saccharofermentans</name>
    <dbReference type="NCBI Taxonomy" id="2755051"/>
    <lineage>
        <taxon>Bacteria</taxon>
        <taxon>Bacillati</taxon>
        <taxon>Bacillota</taxon>
        <taxon>Clostridia</taxon>
        <taxon>Lachnospirales</taxon>
        <taxon>Lachnospiraceae</taxon>
        <taxon>Variimorphobacter</taxon>
    </lineage>
</organism>
<gene>
    <name evidence="2" type="ORF">H0486_04270</name>
</gene>
<keyword evidence="3" id="KW-1185">Reference proteome</keyword>